<reference evidence="1" key="1">
    <citation type="submission" date="2015-12" db="EMBL/GenBank/DDBJ databases">
        <title>Gene expression during late stages of embryo sac development: a critical building block for successful pollen-pistil interactions.</title>
        <authorList>
            <person name="Liu Y."/>
            <person name="Joly V."/>
            <person name="Sabar M."/>
            <person name="Matton D.P."/>
        </authorList>
    </citation>
    <scope>NUCLEOTIDE SEQUENCE</scope>
</reference>
<evidence type="ECO:0000313" key="1">
    <source>
        <dbReference type="EMBL" id="JAP14557.1"/>
    </source>
</evidence>
<protein>
    <submittedName>
        <fullName evidence="1">Putative ovule protein</fullName>
    </submittedName>
</protein>
<dbReference type="AlphaFoldDB" id="A0A0V0H301"/>
<sequence>MGLGIGSTTEDEGTIQGGIVLRFSGETGCLTHDNLIKRGLRLCSKCLLCGKDSERISYLFYIVR</sequence>
<accession>A0A0V0H301</accession>
<name>A0A0V0H301_SOLCH</name>
<dbReference type="EMBL" id="GEDG01026401">
    <property type="protein sequence ID" value="JAP14557.1"/>
    <property type="molecule type" value="Transcribed_RNA"/>
</dbReference>
<organism evidence="1">
    <name type="scientific">Solanum chacoense</name>
    <name type="common">Chaco potato</name>
    <dbReference type="NCBI Taxonomy" id="4108"/>
    <lineage>
        <taxon>Eukaryota</taxon>
        <taxon>Viridiplantae</taxon>
        <taxon>Streptophyta</taxon>
        <taxon>Embryophyta</taxon>
        <taxon>Tracheophyta</taxon>
        <taxon>Spermatophyta</taxon>
        <taxon>Magnoliopsida</taxon>
        <taxon>eudicotyledons</taxon>
        <taxon>Gunneridae</taxon>
        <taxon>Pentapetalae</taxon>
        <taxon>asterids</taxon>
        <taxon>lamiids</taxon>
        <taxon>Solanales</taxon>
        <taxon>Solanaceae</taxon>
        <taxon>Solanoideae</taxon>
        <taxon>Solaneae</taxon>
        <taxon>Solanum</taxon>
    </lineage>
</organism>
<proteinExistence type="predicted"/>